<dbReference type="InterPro" id="IPR021482">
    <property type="entry name" value="DUF3135"/>
</dbReference>
<reference evidence="1 2" key="1">
    <citation type="submission" date="2020-01" db="EMBL/GenBank/DDBJ databases">
        <title>Whole genome and functional gene identification of agarase of Vibrio HN897.</title>
        <authorList>
            <person name="Liu Y."/>
            <person name="Zhao Z."/>
        </authorList>
    </citation>
    <scope>NUCLEOTIDE SEQUENCE [LARGE SCALE GENOMIC DNA]</scope>
    <source>
        <strain evidence="1 2">HN897</strain>
    </source>
</reference>
<name>A0A7Z2YCJ3_9VIBR</name>
<proteinExistence type="predicted"/>
<sequence length="113" mass="13107">MTTESAHYQQLPSFDELVLLAKDNPEAFDELKANMCNACIESASPDMQPRLRAQQSHIDLVISQSKNPIHANVLLRKELLCQFQKFREALCGEYEEVKEAEVVQFRPKNEEWR</sequence>
<dbReference type="RefSeq" id="WP_164647029.1">
    <property type="nucleotide sequence ID" value="NZ_CP047475.1"/>
</dbReference>
<dbReference type="Pfam" id="PF11333">
    <property type="entry name" value="DUF3135"/>
    <property type="match status" value="1"/>
</dbReference>
<evidence type="ECO:0000313" key="2">
    <source>
        <dbReference type="Proteomes" id="UP000464262"/>
    </source>
</evidence>
<accession>A0A7Z2YCJ3</accession>
<organism evidence="1 2">
    <name type="scientific">Vibrio astriarenae</name>
    <dbReference type="NCBI Taxonomy" id="1481923"/>
    <lineage>
        <taxon>Bacteria</taxon>
        <taxon>Pseudomonadati</taxon>
        <taxon>Pseudomonadota</taxon>
        <taxon>Gammaproteobacteria</taxon>
        <taxon>Vibrionales</taxon>
        <taxon>Vibrionaceae</taxon>
        <taxon>Vibrio</taxon>
    </lineage>
</organism>
<dbReference type="KEGG" id="vas:GT360_00485"/>
<gene>
    <name evidence="1" type="ORF">GT360_00485</name>
</gene>
<dbReference type="EMBL" id="CP047475">
    <property type="protein sequence ID" value="QIA62120.1"/>
    <property type="molecule type" value="Genomic_DNA"/>
</dbReference>
<dbReference type="Proteomes" id="UP000464262">
    <property type="component" value="Chromosome 1"/>
</dbReference>
<evidence type="ECO:0000313" key="1">
    <source>
        <dbReference type="EMBL" id="QIA62120.1"/>
    </source>
</evidence>
<protein>
    <submittedName>
        <fullName evidence="1">DUF3135 domain-containing protein</fullName>
    </submittedName>
</protein>
<dbReference type="AlphaFoldDB" id="A0A7Z2YCJ3"/>
<keyword evidence="2" id="KW-1185">Reference proteome</keyword>